<dbReference type="PANTHER" id="PTHR12651:SF1">
    <property type="entry name" value="26S PROTEASOME NON-ATPASE REGULATORY SUBUNIT 9"/>
    <property type="match status" value="1"/>
</dbReference>
<evidence type="ECO:0000259" key="5">
    <source>
        <dbReference type="SMART" id="SM00228"/>
    </source>
</evidence>
<dbReference type="SUPFAM" id="SSF50156">
    <property type="entry name" value="PDZ domain-like"/>
    <property type="match status" value="1"/>
</dbReference>
<dbReference type="Proteomes" id="UP001159363">
    <property type="component" value="Chromosome 9"/>
</dbReference>
<dbReference type="PANTHER" id="PTHR12651">
    <property type="entry name" value="26S PROTEASOME NON-ATPASE REGULATORY SUBUNIT 9"/>
    <property type="match status" value="1"/>
</dbReference>
<dbReference type="SMART" id="SM00228">
    <property type="entry name" value="PDZ"/>
    <property type="match status" value="1"/>
</dbReference>
<evidence type="ECO:0000256" key="3">
    <source>
        <dbReference type="ARBA" id="ARBA00023186"/>
    </source>
</evidence>
<evidence type="ECO:0000256" key="2">
    <source>
        <dbReference type="ARBA" id="ARBA00014937"/>
    </source>
</evidence>
<dbReference type="InterPro" id="IPR036034">
    <property type="entry name" value="PDZ_sf"/>
</dbReference>
<dbReference type="EMBL" id="JARBHB010000010">
    <property type="protein sequence ID" value="KAJ8874287.1"/>
    <property type="molecule type" value="Genomic_DNA"/>
</dbReference>
<evidence type="ECO:0000256" key="4">
    <source>
        <dbReference type="ARBA" id="ARBA00030007"/>
    </source>
</evidence>
<evidence type="ECO:0000313" key="7">
    <source>
        <dbReference type="Proteomes" id="UP001159363"/>
    </source>
</evidence>
<name>A0ABQ9GQH5_9NEOP</name>
<proteinExistence type="inferred from homology"/>
<dbReference type="InterPro" id="IPR001478">
    <property type="entry name" value="PDZ"/>
</dbReference>
<comment type="caution">
    <text evidence="6">The sequence shown here is derived from an EMBL/GenBank/DDBJ whole genome shotgun (WGS) entry which is preliminary data.</text>
</comment>
<keyword evidence="3" id="KW-0143">Chaperone</keyword>
<sequence length="216" mass="23955">MRYSIIQSIEGIAVSRVPSLVAIVVQSLASRTRLEKDITHLIPLGSKVNNIDMKEPLVDADGFPRQDIDVYQVRHARHRIICLMNDHKALMKQIEQGLITIHSQIRESGVADGLISPQPREYDTPIARVSFVSPQSPAERAGLIAEDLIVEFGSVNSANFKTLQDVATVVKHSVGRSINLRILREDRLLSLTMTPGTWAGRGLIGCNILPVEHVER</sequence>
<dbReference type="Gene3D" id="2.30.42.10">
    <property type="match status" value="1"/>
</dbReference>
<reference evidence="6 7" key="1">
    <citation type="submission" date="2023-02" db="EMBL/GenBank/DDBJ databases">
        <title>LHISI_Scaffold_Assembly.</title>
        <authorList>
            <person name="Stuart O.P."/>
            <person name="Cleave R."/>
            <person name="Magrath M.J.L."/>
            <person name="Mikheyev A.S."/>
        </authorList>
    </citation>
    <scope>NUCLEOTIDE SEQUENCE [LARGE SCALE GENOMIC DNA]</scope>
    <source>
        <strain evidence="6">Daus_M_001</strain>
        <tissue evidence="6">Leg muscle</tissue>
    </source>
</reference>
<evidence type="ECO:0000256" key="1">
    <source>
        <dbReference type="ARBA" id="ARBA00005256"/>
    </source>
</evidence>
<comment type="similarity">
    <text evidence="1">Belongs to the proteasome subunit p27 family.</text>
</comment>
<dbReference type="InterPro" id="IPR035269">
    <property type="entry name" value="PSMD9"/>
</dbReference>
<feature type="domain" description="PDZ" evidence="5">
    <location>
        <begin position="95"/>
        <end position="186"/>
    </location>
</feature>
<accession>A0ABQ9GQH5</accession>
<dbReference type="Pfam" id="PF18265">
    <property type="entry name" value="Nas2_N"/>
    <property type="match status" value="1"/>
</dbReference>
<evidence type="ECO:0000313" key="6">
    <source>
        <dbReference type="EMBL" id="KAJ8874287.1"/>
    </source>
</evidence>
<keyword evidence="7" id="KW-1185">Reference proteome</keyword>
<dbReference type="Gene3D" id="6.10.140.1710">
    <property type="match status" value="1"/>
</dbReference>
<dbReference type="InterPro" id="IPR041489">
    <property type="entry name" value="PDZ_6"/>
</dbReference>
<dbReference type="InterPro" id="IPR040815">
    <property type="entry name" value="Nas2_N"/>
</dbReference>
<organism evidence="6 7">
    <name type="scientific">Dryococelus australis</name>
    <dbReference type="NCBI Taxonomy" id="614101"/>
    <lineage>
        <taxon>Eukaryota</taxon>
        <taxon>Metazoa</taxon>
        <taxon>Ecdysozoa</taxon>
        <taxon>Arthropoda</taxon>
        <taxon>Hexapoda</taxon>
        <taxon>Insecta</taxon>
        <taxon>Pterygota</taxon>
        <taxon>Neoptera</taxon>
        <taxon>Polyneoptera</taxon>
        <taxon>Phasmatodea</taxon>
        <taxon>Verophasmatodea</taxon>
        <taxon>Anareolatae</taxon>
        <taxon>Phasmatidae</taxon>
        <taxon>Eurycanthinae</taxon>
        <taxon>Dryococelus</taxon>
    </lineage>
</organism>
<dbReference type="Pfam" id="PF17820">
    <property type="entry name" value="PDZ_6"/>
    <property type="match status" value="1"/>
</dbReference>
<gene>
    <name evidence="6" type="ORF">PR048_025133</name>
</gene>
<protein>
    <recommendedName>
        <fullName evidence="2">26S proteasome non-ATPase regulatory subunit 9</fullName>
    </recommendedName>
    <alternativeName>
        <fullName evidence="4">26S proteasome regulatory subunit p27</fullName>
    </alternativeName>
</protein>